<gene>
    <name evidence="12" type="ORF">FNL38_103388</name>
</gene>
<evidence type="ECO:0000256" key="3">
    <source>
        <dbReference type="ARBA" id="ARBA00022448"/>
    </source>
</evidence>
<evidence type="ECO:0000256" key="1">
    <source>
        <dbReference type="ARBA" id="ARBA00004141"/>
    </source>
</evidence>
<evidence type="ECO:0000256" key="8">
    <source>
        <dbReference type="ARBA" id="ARBA00023065"/>
    </source>
</evidence>
<protein>
    <submittedName>
        <fullName evidence="12">Transporter (CPA2 family)</fullName>
    </submittedName>
</protein>
<dbReference type="GO" id="GO:0006814">
    <property type="term" value="P:sodium ion transport"/>
    <property type="evidence" value="ECO:0007669"/>
    <property type="project" value="UniProtKB-KW"/>
</dbReference>
<comment type="caution">
    <text evidence="12">The sequence shown here is derived from an EMBL/GenBank/DDBJ whole genome shotgun (WGS) entry which is preliminary data.</text>
</comment>
<evidence type="ECO:0000256" key="5">
    <source>
        <dbReference type="ARBA" id="ARBA00022692"/>
    </source>
</evidence>
<evidence type="ECO:0000256" key="4">
    <source>
        <dbReference type="ARBA" id="ARBA00022449"/>
    </source>
</evidence>
<dbReference type="EMBL" id="VNIQ01000003">
    <property type="protein sequence ID" value="TYQ05037.1"/>
    <property type="molecule type" value="Genomic_DNA"/>
</dbReference>
<dbReference type="GO" id="GO:1902600">
    <property type="term" value="P:proton transmembrane transport"/>
    <property type="evidence" value="ECO:0007669"/>
    <property type="project" value="InterPro"/>
</dbReference>
<sequence>MTFDVLALVAFAGLLGPLLAAREGWHIPVVVGELAAGVILGVTGFGLLDATDHTFTFMADIGFALTMLVAGSHVPVRDPAVRSAMGKGAVRAVMVGVLAAVAGYAVASVFDTGHAALYAVLIASSSAALILPIVDSLALGGTSVLQMTAQIAIADTACIVAVPLVIDPGNAVRAGLGAFAVIAAAVVLYFGLRSFHRSGAWRRLHKFSEKRKFALELRINLVILFSLAALATTTHVSVMLAGFAFGLVLAAIGEPRRLAKQLFAVTDGFFAPLFFVWLGASINLRDLVSNPSSIWLGVSLGMATLVVHAVVRVMGLPLPLGILSAAQLGVPVAAVTVGSQLGVLGDGEPAAILLGAMITVGAATLAGASAARSGRLLAGKR</sequence>
<dbReference type="InterPro" id="IPR038770">
    <property type="entry name" value="Na+/solute_symporter_sf"/>
</dbReference>
<comment type="subcellular location">
    <subcellularLocation>
        <location evidence="1">Membrane</location>
        <topology evidence="1">Multi-pass membrane protein</topology>
    </subcellularLocation>
</comment>
<reference evidence="12" key="1">
    <citation type="submission" date="2019-07" db="EMBL/GenBank/DDBJ databases">
        <title>Genomic Encyclopedia of Type Strains, Phase IV (KMG-IV): sequencing the most valuable type-strain genomes for metagenomic binning, comparative biology and taxonomic classification.</title>
        <authorList>
            <person name="Goeker M."/>
        </authorList>
    </citation>
    <scope>NUCLEOTIDE SEQUENCE</scope>
    <source>
        <strain evidence="12">DSM 44596</strain>
    </source>
</reference>
<feature type="domain" description="Cation/H+ exchanger transmembrane" evidence="11">
    <location>
        <begin position="14"/>
        <end position="360"/>
    </location>
</feature>
<evidence type="ECO:0000256" key="10">
    <source>
        <dbReference type="ARBA" id="ARBA00023201"/>
    </source>
</evidence>
<keyword evidence="4" id="KW-0050">Antiport</keyword>
<name>A0A652YR58_NOCGL</name>
<evidence type="ECO:0000256" key="9">
    <source>
        <dbReference type="ARBA" id="ARBA00023136"/>
    </source>
</evidence>
<evidence type="ECO:0000259" key="11">
    <source>
        <dbReference type="Pfam" id="PF00999"/>
    </source>
</evidence>
<accession>A0A652YR58</accession>
<dbReference type="Gene3D" id="1.20.1530.20">
    <property type="match status" value="1"/>
</dbReference>
<keyword evidence="5" id="KW-0812">Transmembrane</keyword>
<dbReference type="PANTHER" id="PTHR43562:SF3">
    <property type="entry name" value="SODIUM ION_PROTON EXCHANGER (EUROFUNG)"/>
    <property type="match status" value="1"/>
</dbReference>
<evidence type="ECO:0000256" key="2">
    <source>
        <dbReference type="ARBA" id="ARBA00005551"/>
    </source>
</evidence>
<dbReference type="Pfam" id="PF00999">
    <property type="entry name" value="Na_H_Exchanger"/>
    <property type="match status" value="1"/>
</dbReference>
<keyword evidence="3" id="KW-0813">Transport</keyword>
<keyword evidence="8" id="KW-0406">Ion transport</keyword>
<evidence type="ECO:0000256" key="6">
    <source>
        <dbReference type="ARBA" id="ARBA00022989"/>
    </source>
</evidence>
<keyword evidence="10" id="KW-0739">Sodium transport</keyword>
<evidence type="ECO:0000256" key="7">
    <source>
        <dbReference type="ARBA" id="ARBA00023053"/>
    </source>
</evidence>
<keyword evidence="7" id="KW-0915">Sodium</keyword>
<organism evidence="12">
    <name type="scientific">Nocardia globerula</name>
    <dbReference type="NCBI Taxonomy" id="1818"/>
    <lineage>
        <taxon>Bacteria</taxon>
        <taxon>Bacillati</taxon>
        <taxon>Actinomycetota</taxon>
        <taxon>Actinomycetes</taxon>
        <taxon>Mycobacteriales</taxon>
        <taxon>Nocardiaceae</taxon>
        <taxon>Nocardia</taxon>
    </lineage>
</organism>
<dbReference type="PANTHER" id="PTHR43562">
    <property type="entry name" value="NAPA-TYPE SODIUM/HYDROGEN ANTIPORTER"/>
    <property type="match status" value="1"/>
</dbReference>
<evidence type="ECO:0000313" key="12">
    <source>
        <dbReference type="EMBL" id="TYQ05037.1"/>
    </source>
</evidence>
<keyword evidence="9" id="KW-0472">Membrane</keyword>
<dbReference type="GO" id="GO:0015297">
    <property type="term" value="F:antiporter activity"/>
    <property type="evidence" value="ECO:0007669"/>
    <property type="project" value="UniProtKB-KW"/>
</dbReference>
<proteinExistence type="inferred from homology"/>
<dbReference type="GO" id="GO:0016020">
    <property type="term" value="C:membrane"/>
    <property type="evidence" value="ECO:0007669"/>
    <property type="project" value="UniProtKB-SubCell"/>
</dbReference>
<comment type="similarity">
    <text evidence="2">Belongs to the monovalent cation:proton antiporter 2 (CPA2) transporter (TC 2.A.37) family.</text>
</comment>
<dbReference type="InterPro" id="IPR006153">
    <property type="entry name" value="Cation/H_exchanger_TM"/>
</dbReference>
<dbReference type="AlphaFoldDB" id="A0A652YR58"/>
<keyword evidence="6" id="KW-1133">Transmembrane helix</keyword>